<evidence type="ECO:0000313" key="2">
    <source>
        <dbReference type="Proteomes" id="UP000694308"/>
    </source>
</evidence>
<gene>
    <name evidence="1" type="ORF">I6U48_23545</name>
</gene>
<reference evidence="1" key="1">
    <citation type="submission" date="2020-12" db="EMBL/GenBank/DDBJ databases">
        <title>Clostridium thailandense sp. nov., a novel acetogenic bacterium isolated from peat land soil in Thailand.</title>
        <authorList>
            <person name="Chaikitkaew S."/>
            <person name="Birkeland N.K."/>
        </authorList>
    </citation>
    <scope>NUCLEOTIDE SEQUENCE</scope>
    <source>
        <strain evidence="1">PL3</strain>
    </source>
</reference>
<accession>A0A949TN12</accession>
<dbReference type="Proteomes" id="UP000694308">
    <property type="component" value="Unassembled WGS sequence"/>
</dbReference>
<proteinExistence type="predicted"/>
<protein>
    <submittedName>
        <fullName evidence="1">Uncharacterized protein</fullName>
    </submittedName>
</protein>
<sequence>MNIEKLNKLREKFKLRNIKARYIDTLEDTKLCTLNIIPSSCTIGIGHSVILQRIDTTNSLLERENK</sequence>
<keyword evidence="2" id="KW-1185">Reference proteome</keyword>
<organism evidence="1 2">
    <name type="scientific">Clostridium thailandense</name>
    <dbReference type="NCBI Taxonomy" id="2794346"/>
    <lineage>
        <taxon>Bacteria</taxon>
        <taxon>Bacillati</taxon>
        <taxon>Bacillota</taxon>
        <taxon>Clostridia</taxon>
        <taxon>Eubacteriales</taxon>
        <taxon>Clostridiaceae</taxon>
        <taxon>Clostridium</taxon>
    </lineage>
</organism>
<dbReference type="RefSeq" id="WP_218322915.1">
    <property type="nucleotide sequence ID" value="NZ_JAEEGC010000137.1"/>
</dbReference>
<dbReference type="EMBL" id="JAEEGC010000137">
    <property type="protein sequence ID" value="MBV7275874.1"/>
    <property type="molecule type" value="Genomic_DNA"/>
</dbReference>
<evidence type="ECO:0000313" key="1">
    <source>
        <dbReference type="EMBL" id="MBV7275874.1"/>
    </source>
</evidence>
<dbReference type="AlphaFoldDB" id="A0A949TN12"/>
<comment type="caution">
    <text evidence="1">The sequence shown here is derived from an EMBL/GenBank/DDBJ whole genome shotgun (WGS) entry which is preliminary data.</text>
</comment>
<name>A0A949TN12_9CLOT</name>